<dbReference type="GO" id="GO:0005524">
    <property type="term" value="F:ATP binding"/>
    <property type="evidence" value="ECO:0007669"/>
    <property type="project" value="UniProtKB-KW"/>
</dbReference>
<evidence type="ECO:0000256" key="3">
    <source>
        <dbReference type="ARBA" id="ARBA00022741"/>
    </source>
</evidence>
<dbReference type="InterPro" id="IPR016185">
    <property type="entry name" value="PreATP-grasp_dom_sf"/>
</dbReference>
<dbReference type="GO" id="GO:0016874">
    <property type="term" value="F:ligase activity"/>
    <property type="evidence" value="ECO:0007669"/>
    <property type="project" value="UniProtKB-KW"/>
</dbReference>
<dbReference type="SUPFAM" id="SSF52440">
    <property type="entry name" value="PreATP-grasp domain"/>
    <property type="match status" value="1"/>
</dbReference>
<dbReference type="Proteomes" id="UP000215059">
    <property type="component" value="Unassembled WGS sequence"/>
</dbReference>
<reference evidence="7 8" key="1">
    <citation type="submission" date="2017-07" db="EMBL/GenBank/DDBJ databases">
        <title>Fictibacillus sp. nov. GDSW-R2A3 Genome sequencing and assembly.</title>
        <authorList>
            <person name="Mayilraj S."/>
        </authorList>
    </citation>
    <scope>NUCLEOTIDE SEQUENCE [LARGE SCALE GENOMIC DNA]</scope>
    <source>
        <strain evidence="7 8">GDSW-R2A3</strain>
    </source>
</reference>
<dbReference type="AlphaFoldDB" id="A0A235F6W2"/>
<keyword evidence="8" id="KW-1185">Reference proteome</keyword>
<gene>
    <name evidence="7" type="ORF">CGZ90_16590</name>
</gene>
<dbReference type="EMBL" id="NOII01000011">
    <property type="protein sequence ID" value="OYD56813.1"/>
    <property type="molecule type" value="Genomic_DNA"/>
</dbReference>
<dbReference type="GO" id="GO:0046872">
    <property type="term" value="F:metal ion binding"/>
    <property type="evidence" value="ECO:0007669"/>
    <property type="project" value="UniProtKB-KW"/>
</dbReference>
<organism evidence="7 8">
    <name type="scientific">Fictibacillus aquaticus</name>
    <dbReference type="NCBI Taxonomy" id="2021314"/>
    <lineage>
        <taxon>Bacteria</taxon>
        <taxon>Bacillati</taxon>
        <taxon>Bacillota</taxon>
        <taxon>Bacilli</taxon>
        <taxon>Bacillales</taxon>
        <taxon>Fictibacillaceae</taxon>
        <taxon>Fictibacillus</taxon>
    </lineage>
</organism>
<evidence type="ECO:0000256" key="5">
    <source>
        <dbReference type="ARBA" id="ARBA00022842"/>
    </source>
</evidence>
<protein>
    <submittedName>
        <fullName evidence="7">Glutathionylspermidine synthase</fullName>
    </submittedName>
</protein>
<evidence type="ECO:0000259" key="6">
    <source>
        <dbReference type="Pfam" id="PF03738"/>
    </source>
</evidence>
<dbReference type="Gene3D" id="3.30.1490.330">
    <property type="match status" value="1"/>
</dbReference>
<sequence>MPNYWADMYGQEYSLYGVHRVTDEFADRLRKFADRAGKIFFKTHELLSSDLVEDDTLLQLGFPPETLSYIRHRSMLPKTVIGRLDAVELDGTPKVMEFNSDTPTFIYECFSVTGKMCAEFGLQNPNDGEEAQLKKAVRSAVLNAYRSLGTSHAPYIVFTSHEDNEEDRNTVLYLKELAGVPSKYVPLKELQIISGEGLFDGEGRKIDVLYRQTFPVESLIKDVDPESGEDVGLQLMELVIEKKLAVVNPPSAFLLQSKAVMAVIWGLHEEKSPFFTDEEHDWIKQCFLPTYLEPDVFIAKGESYVKKPVFGREGDTVEIFDGTGTLVDEDKNKSYKEYLYVYQKYAQLPKTHFMTENGEKEGHIMTGIFVINGSASAFGFRVGSRITDNLSYFLPAGK</sequence>
<dbReference type="InterPro" id="IPR005494">
    <property type="entry name" value="GSPS_pre-ATP-grasp-like_dom"/>
</dbReference>
<comment type="caution">
    <text evidence="7">The sequence shown here is derived from an EMBL/GenBank/DDBJ whole genome shotgun (WGS) entry which is preliminary data.</text>
</comment>
<evidence type="ECO:0000313" key="7">
    <source>
        <dbReference type="EMBL" id="OYD56813.1"/>
    </source>
</evidence>
<dbReference type="OrthoDB" id="9765517at2"/>
<keyword evidence="5" id="KW-0460">Magnesium</keyword>
<evidence type="ECO:0000256" key="2">
    <source>
        <dbReference type="ARBA" id="ARBA00022723"/>
    </source>
</evidence>
<accession>A0A235F6W2</accession>
<feature type="domain" description="Glutathionylspermidine synthase pre-ATP-grasp-like" evidence="6">
    <location>
        <begin position="6"/>
        <end position="395"/>
    </location>
</feature>
<evidence type="ECO:0000256" key="1">
    <source>
        <dbReference type="ARBA" id="ARBA00022598"/>
    </source>
</evidence>
<proteinExistence type="predicted"/>
<keyword evidence="3" id="KW-0547">Nucleotide-binding</keyword>
<dbReference type="SUPFAM" id="SSF56059">
    <property type="entry name" value="Glutathione synthetase ATP-binding domain-like"/>
    <property type="match status" value="1"/>
</dbReference>
<evidence type="ECO:0000256" key="4">
    <source>
        <dbReference type="ARBA" id="ARBA00022840"/>
    </source>
</evidence>
<evidence type="ECO:0000313" key="8">
    <source>
        <dbReference type="Proteomes" id="UP000215059"/>
    </source>
</evidence>
<keyword evidence="1" id="KW-0436">Ligase</keyword>
<dbReference type="Pfam" id="PF03738">
    <property type="entry name" value="GSP_synth"/>
    <property type="match status" value="1"/>
</dbReference>
<keyword evidence="2" id="KW-0479">Metal-binding</keyword>
<name>A0A235F6W2_9BACL</name>
<keyword evidence="4" id="KW-0067">ATP-binding</keyword>